<reference evidence="2" key="1">
    <citation type="journal article" date="2022" name="Int. J. Syst. Evol. Microbiol.">
        <title>Cellulosimicrobium protaetiae sp. nov., isolated from the gut of the larva of Protaetia brevitarsis seulensis.</title>
        <authorList>
            <person name="Le Han H."/>
            <person name="Nguyen T.T.H."/>
            <person name="Li Z."/>
            <person name="Shin N.R."/>
            <person name="Kim S.G."/>
        </authorList>
    </citation>
    <scope>NUCLEOTIDE SEQUENCE [LARGE SCALE GENOMIC DNA]</scope>
    <source>
        <strain evidence="2">BI34</strain>
    </source>
</reference>
<keyword evidence="2" id="KW-1185">Reference proteome</keyword>
<dbReference type="Proteomes" id="UP000451354">
    <property type="component" value="Chromosome"/>
</dbReference>
<gene>
    <name evidence="1" type="ORF">FIC82_015550</name>
</gene>
<dbReference type="EMBL" id="CP052757">
    <property type="protein sequence ID" value="QJW37382.1"/>
    <property type="molecule type" value="Genomic_DNA"/>
</dbReference>
<dbReference type="RefSeq" id="WP_154799108.1">
    <property type="nucleotide sequence ID" value="NZ_CP052757.1"/>
</dbReference>
<sequence length="717" mass="75224">MTVSPAIPVSSPLLADLRLTLADVAELAHVRRPVVSVWRRRHATGPTPFPAPVRRAVVVPGRSRSEALLFRASDVADWVEASGLGNNRAFRADVALRAVLDDASGPDRDVAFAGLTALLRLKAYVSEPLGSLDVDDVLDLADELDPDDDALYAEVEALGDHLDRFAALADLAAGSAYTPGAAVEALLADRFRAGRDELSRSALAPAALALVADLAGAVGGDHAASGVTVERAVADPYPGCGDILAAVLGRGEVVESPTAHVPTGDAHRLVRRRLGAHGWSVRPLEGESVARAPGPHELPLVVTQVPSVGFGALDDVAVLDLVDDLVLGLADGQYALVIGPASALIDGSSSPDAESARSALLRTNRLRAAVLLPAGLLVERSRERLALWILGDGDPGLDIAERWMTVADLSGVSPVRGTLPRGVVEDLVTDVVAALGTSDDVARHAFRYSRFVRTRELLASRGSLVEVARPVEPVARDDGGAAVSRAVELVDGIDGDSRPALGVKIERGDAEPARRVRLGSVVEGGVVRRVPGNRLDDADVRAPGDDPAGESRVLGVPELLGDVEVGARVVDRLGFAARYPAGRLTEPGDVVFCTTPRPAAIVDTAGFSVVAFPARVLRLRARGPGERPGAVGPGVLLAPEVLARDVAAQARGTRWRSWDVRLVPADQADDVVAALARVRARRAAVRTELARLEELERVLVDGVTTGVVRMRKDEPGS</sequence>
<evidence type="ECO:0000313" key="2">
    <source>
        <dbReference type="Proteomes" id="UP000451354"/>
    </source>
</evidence>
<name>A0A6M5UIL2_9MICO</name>
<organism evidence="1 2">
    <name type="scientific">Cellulosimicrobium protaetiae</name>
    <dbReference type="NCBI Taxonomy" id="2587808"/>
    <lineage>
        <taxon>Bacteria</taxon>
        <taxon>Bacillati</taxon>
        <taxon>Actinomycetota</taxon>
        <taxon>Actinomycetes</taxon>
        <taxon>Micrococcales</taxon>
        <taxon>Promicromonosporaceae</taxon>
        <taxon>Cellulosimicrobium</taxon>
    </lineage>
</organism>
<dbReference type="KEGG" id="cprt:FIC82_015550"/>
<accession>A0A6M5UIL2</accession>
<proteinExistence type="predicted"/>
<dbReference type="AlphaFoldDB" id="A0A6M5UIL2"/>
<evidence type="ECO:0000313" key="1">
    <source>
        <dbReference type="EMBL" id="QJW37382.1"/>
    </source>
</evidence>
<dbReference type="OrthoDB" id="9784823at2"/>
<protein>
    <submittedName>
        <fullName evidence="1">Uncharacterized protein</fullName>
    </submittedName>
</protein>